<evidence type="ECO:0000313" key="2">
    <source>
        <dbReference type="Proteomes" id="UP000015104"/>
    </source>
</evidence>
<name>T1KKG7_TETUR</name>
<dbReference type="Proteomes" id="UP000015104">
    <property type="component" value="Unassembled WGS sequence"/>
</dbReference>
<protein>
    <submittedName>
        <fullName evidence="1">Uncharacterized protein</fullName>
    </submittedName>
</protein>
<dbReference type="HOGENOM" id="CLU_3351684_0_0_1"/>
<accession>T1KKG7</accession>
<dbReference type="AlphaFoldDB" id="T1KKG7"/>
<organism evidence="1 2">
    <name type="scientific">Tetranychus urticae</name>
    <name type="common">Two-spotted spider mite</name>
    <dbReference type="NCBI Taxonomy" id="32264"/>
    <lineage>
        <taxon>Eukaryota</taxon>
        <taxon>Metazoa</taxon>
        <taxon>Ecdysozoa</taxon>
        <taxon>Arthropoda</taxon>
        <taxon>Chelicerata</taxon>
        <taxon>Arachnida</taxon>
        <taxon>Acari</taxon>
        <taxon>Acariformes</taxon>
        <taxon>Trombidiformes</taxon>
        <taxon>Prostigmata</taxon>
        <taxon>Eleutherengona</taxon>
        <taxon>Raphignathae</taxon>
        <taxon>Tetranychoidea</taxon>
        <taxon>Tetranychidae</taxon>
        <taxon>Tetranychus</taxon>
    </lineage>
</organism>
<reference evidence="1" key="2">
    <citation type="submission" date="2015-06" db="UniProtKB">
        <authorList>
            <consortium name="EnsemblMetazoa"/>
        </authorList>
    </citation>
    <scope>IDENTIFICATION</scope>
</reference>
<keyword evidence="2" id="KW-1185">Reference proteome</keyword>
<proteinExistence type="predicted"/>
<reference evidence="2" key="1">
    <citation type="submission" date="2011-08" db="EMBL/GenBank/DDBJ databases">
        <authorList>
            <person name="Rombauts S."/>
        </authorList>
    </citation>
    <scope>NUCLEOTIDE SEQUENCE</scope>
    <source>
        <strain evidence="2">London</strain>
    </source>
</reference>
<dbReference type="EnsemblMetazoa" id="tetur13g03670.1">
    <property type="protein sequence ID" value="tetur13g03670.1"/>
    <property type="gene ID" value="tetur13g03670"/>
</dbReference>
<evidence type="ECO:0000313" key="1">
    <source>
        <dbReference type="EnsemblMetazoa" id="tetur13g03670.1"/>
    </source>
</evidence>
<sequence>MKPPLAGVFVCFEIKRLAKKGPKFLSSLITGTRKKYQ</sequence>
<dbReference type="EMBL" id="CAEY01000176">
    <property type="status" value="NOT_ANNOTATED_CDS"/>
    <property type="molecule type" value="Genomic_DNA"/>
</dbReference>